<name>A0ABN1PR76_9PSEU</name>
<dbReference type="CDD" id="cd06261">
    <property type="entry name" value="TM_PBP2"/>
    <property type="match status" value="1"/>
</dbReference>
<comment type="caution">
    <text evidence="9">The sequence shown here is derived from an EMBL/GenBank/DDBJ whole genome shotgun (WGS) entry which is preliminary data.</text>
</comment>
<reference evidence="9 10" key="1">
    <citation type="journal article" date="2019" name="Int. J. Syst. Evol. Microbiol.">
        <title>The Global Catalogue of Microorganisms (GCM) 10K type strain sequencing project: providing services to taxonomists for standard genome sequencing and annotation.</title>
        <authorList>
            <consortium name="The Broad Institute Genomics Platform"/>
            <consortium name="The Broad Institute Genome Sequencing Center for Infectious Disease"/>
            <person name="Wu L."/>
            <person name="Ma J."/>
        </authorList>
    </citation>
    <scope>NUCLEOTIDE SEQUENCE [LARGE SCALE GENOMIC DNA]</scope>
    <source>
        <strain evidence="9 10">JCM 11117</strain>
    </source>
</reference>
<evidence type="ECO:0000313" key="10">
    <source>
        <dbReference type="Proteomes" id="UP001499967"/>
    </source>
</evidence>
<keyword evidence="5 7" id="KW-1133">Transmembrane helix</keyword>
<feature type="transmembrane region" description="Helical" evidence="7">
    <location>
        <begin position="109"/>
        <end position="128"/>
    </location>
</feature>
<feature type="transmembrane region" description="Helical" evidence="7">
    <location>
        <begin position="12"/>
        <end position="33"/>
    </location>
</feature>
<evidence type="ECO:0000256" key="5">
    <source>
        <dbReference type="ARBA" id="ARBA00022989"/>
    </source>
</evidence>
<evidence type="ECO:0000313" key="9">
    <source>
        <dbReference type="EMBL" id="GAA0932011.1"/>
    </source>
</evidence>
<evidence type="ECO:0000259" key="8">
    <source>
        <dbReference type="PROSITE" id="PS50928"/>
    </source>
</evidence>
<dbReference type="EMBL" id="BAAAHP010000055">
    <property type="protein sequence ID" value="GAA0932011.1"/>
    <property type="molecule type" value="Genomic_DNA"/>
</dbReference>
<evidence type="ECO:0000256" key="7">
    <source>
        <dbReference type="RuleBase" id="RU363032"/>
    </source>
</evidence>
<dbReference type="PANTHER" id="PTHR43744">
    <property type="entry name" value="ABC TRANSPORTER PERMEASE PROTEIN MG189-RELATED-RELATED"/>
    <property type="match status" value="1"/>
</dbReference>
<dbReference type="PANTHER" id="PTHR43744:SF8">
    <property type="entry name" value="SN-GLYCEROL-3-PHOSPHATE TRANSPORT SYSTEM PERMEASE PROTEIN UGPE"/>
    <property type="match status" value="1"/>
</dbReference>
<accession>A0ABN1PR76</accession>
<comment type="subcellular location">
    <subcellularLocation>
        <location evidence="1 7">Cell membrane</location>
        <topology evidence="1 7">Multi-pass membrane protein</topology>
    </subcellularLocation>
</comment>
<dbReference type="Gene3D" id="1.10.3720.10">
    <property type="entry name" value="MetI-like"/>
    <property type="match status" value="1"/>
</dbReference>
<dbReference type="InterPro" id="IPR000515">
    <property type="entry name" value="MetI-like"/>
</dbReference>
<gene>
    <name evidence="9" type="ORF">GCM10009559_20710</name>
</gene>
<keyword evidence="3" id="KW-1003">Cell membrane</keyword>
<dbReference type="PROSITE" id="PS50928">
    <property type="entry name" value="ABC_TM1"/>
    <property type="match status" value="1"/>
</dbReference>
<evidence type="ECO:0000256" key="1">
    <source>
        <dbReference type="ARBA" id="ARBA00004651"/>
    </source>
</evidence>
<keyword evidence="10" id="KW-1185">Reference proteome</keyword>
<evidence type="ECO:0000256" key="6">
    <source>
        <dbReference type="ARBA" id="ARBA00023136"/>
    </source>
</evidence>
<keyword evidence="2 7" id="KW-0813">Transport</keyword>
<dbReference type="SUPFAM" id="SSF161098">
    <property type="entry name" value="MetI-like"/>
    <property type="match status" value="1"/>
</dbReference>
<evidence type="ECO:0000256" key="3">
    <source>
        <dbReference type="ARBA" id="ARBA00022475"/>
    </source>
</evidence>
<organism evidence="9 10">
    <name type="scientific">Pseudonocardia zijingensis</name>
    <dbReference type="NCBI Taxonomy" id="153376"/>
    <lineage>
        <taxon>Bacteria</taxon>
        <taxon>Bacillati</taxon>
        <taxon>Actinomycetota</taxon>
        <taxon>Actinomycetes</taxon>
        <taxon>Pseudonocardiales</taxon>
        <taxon>Pseudonocardiaceae</taxon>
        <taxon>Pseudonocardia</taxon>
    </lineage>
</organism>
<dbReference type="RefSeq" id="WP_343941074.1">
    <property type="nucleotide sequence ID" value="NZ_BAAAHP010000055.1"/>
</dbReference>
<sequence length="277" mass="29769">MSGRRGNRVRRAGAELGMLAVAAAFLFPGYVFLTVALKSPAELARNPLAPPVAPEWSNFGRAWTEGGLGTAMGNSVVVAALSVALLVLTGSLAAYALARRAGRLGYGLYLLFLLGLMIPLQLGMVPLYQLMRDLDLLRTYTSLIIFEVGHQLPLVVFLYTGFLRALPADYEEAARIDGAGTLATFRNVVFPLLRPVTGTVVILTAINVWNDFLTPLLYVGGSAQQTLPVAVFAFRGEFASQWPLIFAGMAIAITPILVVFFLLQKHVVKGFASGIKG</sequence>
<keyword evidence="4 7" id="KW-0812">Transmembrane</keyword>
<dbReference type="Proteomes" id="UP001499967">
    <property type="component" value="Unassembled WGS sequence"/>
</dbReference>
<evidence type="ECO:0000256" key="4">
    <source>
        <dbReference type="ARBA" id="ARBA00022692"/>
    </source>
</evidence>
<evidence type="ECO:0000256" key="2">
    <source>
        <dbReference type="ARBA" id="ARBA00022448"/>
    </source>
</evidence>
<proteinExistence type="inferred from homology"/>
<feature type="transmembrane region" description="Helical" evidence="7">
    <location>
        <begin position="242"/>
        <end position="263"/>
    </location>
</feature>
<feature type="domain" description="ABC transmembrane type-1" evidence="8">
    <location>
        <begin position="72"/>
        <end position="263"/>
    </location>
</feature>
<dbReference type="Pfam" id="PF00528">
    <property type="entry name" value="BPD_transp_1"/>
    <property type="match status" value="1"/>
</dbReference>
<feature type="transmembrane region" description="Helical" evidence="7">
    <location>
        <begin position="148"/>
        <end position="167"/>
    </location>
</feature>
<feature type="transmembrane region" description="Helical" evidence="7">
    <location>
        <begin position="188"/>
        <end position="209"/>
    </location>
</feature>
<feature type="transmembrane region" description="Helical" evidence="7">
    <location>
        <begin position="76"/>
        <end position="97"/>
    </location>
</feature>
<dbReference type="InterPro" id="IPR035906">
    <property type="entry name" value="MetI-like_sf"/>
</dbReference>
<comment type="similarity">
    <text evidence="7">Belongs to the binding-protein-dependent transport system permease family.</text>
</comment>
<keyword evidence="6 7" id="KW-0472">Membrane</keyword>
<protein>
    <submittedName>
        <fullName evidence="9">Carbohydrate ABC transporter permease</fullName>
    </submittedName>
</protein>